<evidence type="ECO:0000256" key="1">
    <source>
        <dbReference type="SAM" id="SignalP"/>
    </source>
</evidence>
<dbReference type="Pfam" id="PF06037">
    <property type="entry name" value="DUF922"/>
    <property type="match status" value="1"/>
</dbReference>
<feature type="signal peptide" evidence="1">
    <location>
        <begin position="1"/>
        <end position="21"/>
    </location>
</feature>
<evidence type="ECO:0000313" key="2">
    <source>
        <dbReference type="EMBL" id="QEC69761.1"/>
    </source>
</evidence>
<dbReference type="PROSITE" id="PS51257">
    <property type="entry name" value="PROKAR_LIPOPROTEIN"/>
    <property type="match status" value="1"/>
</dbReference>
<reference evidence="2 3" key="1">
    <citation type="journal article" date="2016" name="Int. J. Syst. Evol. Microbiol.">
        <title>Panacibacter ginsenosidivorans gen. nov., sp. nov., with ginsenoside converting activity isolated from soil of a ginseng field.</title>
        <authorList>
            <person name="Siddiqi M.Z."/>
            <person name="Muhammad Shafi S."/>
            <person name="Choi K.D."/>
            <person name="Im W.T."/>
        </authorList>
    </citation>
    <scope>NUCLEOTIDE SEQUENCE [LARGE SCALE GENOMIC DNA]</scope>
    <source>
        <strain evidence="2 3">Gsoil1550</strain>
    </source>
</reference>
<sequence>MKYFILAVTFFILFSCAPKLSSKITTIQPSLPVNTPFIILEEDDTSSIRGNVLGTLRSSDNGFSVNCSYEKTVELLKSLALTKGANVLKITEHKYPDVWSSCHRIKADIYKVHNVFDYEKEIEWSKNRKLTWDDFKGTPKVLTNINTAAQTYCGFAYRSSTSSMISSARSFTKATFDCRLSWVKPEEKGRADLLEHEQGHFDLSEIYRRLLSKRLSQEKINSFNSSAATDRIYKDVSSSYLTRQEAYERETNYGLDRQKQLEWEKEISVELLNSDNYSVK</sequence>
<dbReference type="InterPro" id="IPR010321">
    <property type="entry name" value="DUF922"/>
</dbReference>
<evidence type="ECO:0008006" key="4">
    <source>
        <dbReference type="Google" id="ProtNLM"/>
    </source>
</evidence>
<dbReference type="OrthoDB" id="5431540at2"/>
<accession>A0A5B8VFE6</accession>
<keyword evidence="3" id="KW-1185">Reference proteome</keyword>
<organism evidence="2 3">
    <name type="scientific">Panacibacter ginsenosidivorans</name>
    <dbReference type="NCBI Taxonomy" id="1813871"/>
    <lineage>
        <taxon>Bacteria</taxon>
        <taxon>Pseudomonadati</taxon>
        <taxon>Bacteroidota</taxon>
        <taxon>Chitinophagia</taxon>
        <taxon>Chitinophagales</taxon>
        <taxon>Chitinophagaceae</taxon>
        <taxon>Panacibacter</taxon>
    </lineage>
</organism>
<evidence type="ECO:0000313" key="3">
    <source>
        <dbReference type="Proteomes" id="UP000321533"/>
    </source>
</evidence>
<gene>
    <name evidence="2" type="ORF">FRZ67_21575</name>
</gene>
<proteinExistence type="predicted"/>
<feature type="chain" id="PRO_5022798514" description="DUF922 domain-containing protein" evidence="1">
    <location>
        <begin position="22"/>
        <end position="280"/>
    </location>
</feature>
<keyword evidence="1" id="KW-0732">Signal</keyword>
<dbReference type="Proteomes" id="UP000321533">
    <property type="component" value="Chromosome"/>
</dbReference>
<dbReference type="AlphaFoldDB" id="A0A5B8VFE6"/>
<name>A0A5B8VFE6_9BACT</name>
<protein>
    <recommendedName>
        <fullName evidence="4">DUF922 domain-containing protein</fullName>
    </recommendedName>
</protein>
<dbReference type="RefSeq" id="WP_147192637.1">
    <property type="nucleotide sequence ID" value="NZ_CP042435.1"/>
</dbReference>
<dbReference type="EMBL" id="CP042435">
    <property type="protein sequence ID" value="QEC69761.1"/>
    <property type="molecule type" value="Genomic_DNA"/>
</dbReference>
<dbReference type="KEGG" id="pgin:FRZ67_21575"/>